<proteinExistence type="predicted"/>
<evidence type="ECO:0000256" key="1">
    <source>
        <dbReference type="SAM" id="Phobius"/>
    </source>
</evidence>
<keyword evidence="1" id="KW-0812">Transmembrane</keyword>
<feature type="transmembrane region" description="Helical" evidence="1">
    <location>
        <begin position="174"/>
        <end position="198"/>
    </location>
</feature>
<protein>
    <recommendedName>
        <fullName evidence="4">Yip1 domain-containing protein</fullName>
    </recommendedName>
</protein>
<comment type="caution">
    <text evidence="2">The sequence shown here is derived from an EMBL/GenBank/DDBJ whole genome shotgun (WGS) entry which is preliminary data.</text>
</comment>
<evidence type="ECO:0000313" key="2">
    <source>
        <dbReference type="EMBL" id="GBF52055.1"/>
    </source>
</evidence>
<feature type="transmembrane region" description="Helical" evidence="1">
    <location>
        <begin position="210"/>
        <end position="229"/>
    </location>
</feature>
<dbReference type="RefSeq" id="WP_108978459.1">
    <property type="nucleotide sequence ID" value="NZ_BFBB01000010.1"/>
</dbReference>
<organism evidence="2 3">
    <name type="scientific">Leptospira ryugenii</name>
    <dbReference type="NCBI Taxonomy" id="1917863"/>
    <lineage>
        <taxon>Bacteria</taxon>
        <taxon>Pseudomonadati</taxon>
        <taxon>Spirochaetota</taxon>
        <taxon>Spirochaetia</taxon>
        <taxon>Leptospirales</taxon>
        <taxon>Leptospiraceae</taxon>
        <taxon>Leptospira</taxon>
    </lineage>
</organism>
<keyword evidence="3" id="KW-1185">Reference proteome</keyword>
<reference evidence="2 3" key="1">
    <citation type="submission" date="2018-02" db="EMBL/GenBank/DDBJ databases">
        <title>Novel Leptospira species isolated from soil and water in Japan.</title>
        <authorList>
            <person name="Nakao R."/>
            <person name="Masuzawa T."/>
        </authorList>
    </citation>
    <scope>NUCLEOTIDE SEQUENCE [LARGE SCALE GENOMIC DNA]</scope>
    <source>
        <strain evidence="2 3">YH101</strain>
    </source>
</reference>
<evidence type="ECO:0000313" key="3">
    <source>
        <dbReference type="Proteomes" id="UP000245133"/>
    </source>
</evidence>
<keyword evidence="1" id="KW-1133">Transmembrane helix</keyword>
<dbReference type="AlphaFoldDB" id="A0A2P2E594"/>
<feature type="transmembrane region" description="Helical" evidence="1">
    <location>
        <begin position="138"/>
        <end position="162"/>
    </location>
</feature>
<evidence type="ECO:0008006" key="4">
    <source>
        <dbReference type="Google" id="ProtNLM"/>
    </source>
</evidence>
<sequence length="231" mass="26723">MNKELALDIRTDWFKKYLKQWKGIIRPDFEKAFENPAEDKQILMDSIKRFTFTMLNYVGFYLCLFLIGYRYYSALNEQMVLGYTKKGITGLGTYLNLYPFNVIYLVFALILTVGFLSIFTYLFLVYLEDVKPSFIKNLSAILNSVALVNVLLFPFLLINALFPFDKPIGTFGLGVYVGALILVLAVGFVYSAVIYIRSMHWSSRQNYRRALLAWIVSFGMILFFVSRILGK</sequence>
<keyword evidence="1" id="KW-0472">Membrane</keyword>
<feature type="transmembrane region" description="Helical" evidence="1">
    <location>
        <begin position="102"/>
        <end position="126"/>
    </location>
</feature>
<feature type="transmembrane region" description="Helical" evidence="1">
    <location>
        <begin position="50"/>
        <end position="72"/>
    </location>
</feature>
<name>A0A2P2E594_9LEPT</name>
<dbReference type="OrthoDB" id="326011at2"/>
<dbReference type="EMBL" id="BFBB01000010">
    <property type="protein sequence ID" value="GBF52055.1"/>
    <property type="molecule type" value="Genomic_DNA"/>
</dbReference>
<accession>A0A2P2E594</accession>
<dbReference type="Proteomes" id="UP000245133">
    <property type="component" value="Unassembled WGS sequence"/>
</dbReference>
<gene>
    <name evidence="2" type="ORF">LPTSP4_35930</name>
</gene>